<name>A0A194XUX0_MOLSC</name>
<dbReference type="PROSITE" id="PS50297">
    <property type="entry name" value="ANK_REP_REGION"/>
    <property type="match status" value="1"/>
</dbReference>
<dbReference type="Proteomes" id="UP000070700">
    <property type="component" value="Unassembled WGS sequence"/>
</dbReference>
<dbReference type="GeneID" id="28814942"/>
<proteinExistence type="predicted"/>
<dbReference type="OrthoDB" id="3200163at2759"/>
<protein>
    <submittedName>
        <fullName evidence="2">Uncharacterized protein</fullName>
    </submittedName>
</protein>
<dbReference type="KEGG" id="psco:LY89DRAFT_12819"/>
<keyword evidence="1" id="KW-0040">ANK repeat</keyword>
<gene>
    <name evidence="2" type="ORF">LY89DRAFT_12819</name>
</gene>
<dbReference type="Gene3D" id="1.25.40.20">
    <property type="entry name" value="Ankyrin repeat-containing domain"/>
    <property type="match status" value="1"/>
</dbReference>
<evidence type="ECO:0000313" key="2">
    <source>
        <dbReference type="EMBL" id="KUJ24120.1"/>
    </source>
</evidence>
<feature type="repeat" description="ANK" evidence="1">
    <location>
        <begin position="226"/>
        <end position="258"/>
    </location>
</feature>
<dbReference type="InParanoid" id="A0A194XUX0"/>
<sequence length="298" mass="33587">MLNQGLAELCEKLTYSSSTVTPSLIGRESVIPSDVSTEIHHAASIWGNRTLQSGLETQLTQVVQNTFNNVMVEHGQENVVLPFGTGDHLSPRLGQFQERRGRRIVNSSNRVTRTPLGEMRCTVSTYRLDQDTTDLELEEVDSEENLEIETTFSLVPSWWIVKFGMARMFKFDIMQFSRQGWQATMSTFNLVPSDSAIFDFCREGNLNAVRSLLRHGKASTRDITPTGLTPLHVAASCCDVDICALLLREGADPSLREHSTFNMFVLSWSPLIRLFNRTLGHLLSLHVSRAIFHEIFIL</sequence>
<dbReference type="SMART" id="SM00248">
    <property type="entry name" value="ANK"/>
    <property type="match status" value="2"/>
</dbReference>
<dbReference type="PROSITE" id="PS50088">
    <property type="entry name" value="ANK_REPEAT"/>
    <property type="match status" value="1"/>
</dbReference>
<dbReference type="EMBL" id="KQ947404">
    <property type="protein sequence ID" value="KUJ24120.1"/>
    <property type="molecule type" value="Genomic_DNA"/>
</dbReference>
<evidence type="ECO:0000256" key="1">
    <source>
        <dbReference type="PROSITE-ProRule" id="PRU00023"/>
    </source>
</evidence>
<organism evidence="2 3">
    <name type="scientific">Mollisia scopiformis</name>
    <name type="common">Conifer needle endophyte fungus</name>
    <name type="synonym">Phialocephala scopiformis</name>
    <dbReference type="NCBI Taxonomy" id="149040"/>
    <lineage>
        <taxon>Eukaryota</taxon>
        <taxon>Fungi</taxon>
        <taxon>Dikarya</taxon>
        <taxon>Ascomycota</taxon>
        <taxon>Pezizomycotina</taxon>
        <taxon>Leotiomycetes</taxon>
        <taxon>Helotiales</taxon>
        <taxon>Mollisiaceae</taxon>
        <taxon>Mollisia</taxon>
    </lineage>
</organism>
<reference evidence="2 3" key="1">
    <citation type="submission" date="2015-10" db="EMBL/GenBank/DDBJ databases">
        <title>Full genome of DAOMC 229536 Phialocephala scopiformis, a fungal endophyte of spruce producing the potent anti-insectan compound rugulosin.</title>
        <authorList>
            <consortium name="DOE Joint Genome Institute"/>
            <person name="Walker A.K."/>
            <person name="Frasz S.L."/>
            <person name="Seifert K.A."/>
            <person name="Miller J.D."/>
            <person name="Mondo S.J."/>
            <person name="Labutti K."/>
            <person name="Lipzen A."/>
            <person name="Dockter R."/>
            <person name="Kennedy M."/>
            <person name="Grigoriev I.V."/>
            <person name="Spatafora J.W."/>
        </authorList>
    </citation>
    <scope>NUCLEOTIDE SEQUENCE [LARGE SCALE GENOMIC DNA]</scope>
    <source>
        <strain evidence="2 3">CBS 120377</strain>
    </source>
</reference>
<dbReference type="Pfam" id="PF12796">
    <property type="entry name" value="Ank_2"/>
    <property type="match status" value="1"/>
</dbReference>
<accession>A0A194XUX0</accession>
<dbReference type="AlphaFoldDB" id="A0A194XUX0"/>
<dbReference type="SUPFAM" id="SSF48403">
    <property type="entry name" value="Ankyrin repeat"/>
    <property type="match status" value="1"/>
</dbReference>
<dbReference type="InterPro" id="IPR002110">
    <property type="entry name" value="Ankyrin_rpt"/>
</dbReference>
<dbReference type="RefSeq" id="XP_018078475.1">
    <property type="nucleotide sequence ID" value="XM_018205216.1"/>
</dbReference>
<dbReference type="InterPro" id="IPR036770">
    <property type="entry name" value="Ankyrin_rpt-contain_sf"/>
</dbReference>
<keyword evidence="3" id="KW-1185">Reference proteome</keyword>
<evidence type="ECO:0000313" key="3">
    <source>
        <dbReference type="Proteomes" id="UP000070700"/>
    </source>
</evidence>